<dbReference type="EMBL" id="SRMA01000856">
    <property type="protein sequence ID" value="TRZ04265.1"/>
    <property type="molecule type" value="Genomic_DNA"/>
</dbReference>
<evidence type="ECO:0000256" key="5">
    <source>
        <dbReference type="ARBA" id="ARBA00043266"/>
    </source>
</evidence>
<gene>
    <name evidence="8" type="ORF">DNTS_029949</name>
</gene>
<feature type="chain" id="PRO_5022148463" description="Ig-like domain-containing protein" evidence="6">
    <location>
        <begin position="19"/>
        <end position="509"/>
    </location>
</feature>
<dbReference type="SUPFAM" id="SSF48726">
    <property type="entry name" value="Immunoglobulin"/>
    <property type="match status" value="4"/>
</dbReference>
<feature type="domain" description="Ig-like" evidence="7">
    <location>
        <begin position="139"/>
        <end position="254"/>
    </location>
</feature>
<feature type="domain" description="Ig-like" evidence="7">
    <location>
        <begin position="278"/>
        <end position="382"/>
    </location>
</feature>
<dbReference type="InterPro" id="IPR036179">
    <property type="entry name" value="Ig-like_dom_sf"/>
</dbReference>
<dbReference type="Proteomes" id="UP000316079">
    <property type="component" value="Unassembled WGS sequence"/>
</dbReference>
<dbReference type="Pfam" id="PF07686">
    <property type="entry name" value="V-set"/>
    <property type="match status" value="4"/>
</dbReference>
<feature type="domain" description="Ig-like" evidence="7">
    <location>
        <begin position="383"/>
        <end position="483"/>
    </location>
</feature>
<feature type="signal peptide" evidence="6">
    <location>
        <begin position="1"/>
        <end position="18"/>
    </location>
</feature>
<evidence type="ECO:0000256" key="4">
    <source>
        <dbReference type="ARBA" id="ARBA00023319"/>
    </source>
</evidence>
<dbReference type="InterPro" id="IPR013783">
    <property type="entry name" value="Ig-like_fold"/>
</dbReference>
<dbReference type="InterPro" id="IPR007110">
    <property type="entry name" value="Ig-like_dom"/>
</dbReference>
<dbReference type="OrthoDB" id="9803478at2759"/>
<dbReference type="SMART" id="SM00406">
    <property type="entry name" value="IGv"/>
    <property type="match status" value="4"/>
</dbReference>
<comment type="caution">
    <text evidence="8">The sequence shown here is derived from an EMBL/GenBank/DDBJ whole genome shotgun (WGS) entry which is preliminary data.</text>
</comment>
<dbReference type="InterPro" id="IPR051287">
    <property type="entry name" value="TCR_variable_region"/>
</dbReference>
<feature type="domain" description="Ig-like" evidence="7">
    <location>
        <begin position="23"/>
        <end position="124"/>
    </location>
</feature>
<evidence type="ECO:0000256" key="1">
    <source>
        <dbReference type="ARBA" id="ARBA00022729"/>
    </source>
</evidence>
<dbReference type="Gene3D" id="2.60.40.10">
    <property type="entry name" value="Immunoglobulins"/>
    <property type="match status" value="4"/>
</dbReference>
<evidence type="ECO:0000256" key="2">
    <source>
        <dbReference type="ARBA" id="ARBA00023130"/>
    </source>
</evidence>
<keyword evidence="3" id="KW-0675">Receptor</keyword>
<name>A0A553RQ05_9TELE</name>
<dbReference type="AlphaFoldDB" id="A0A553RQ05"/>
<evidence type="ECO:0000259" key="7">
    <source>
        <dbReference type="PROSITE" id="PS50835"/>
    </source>
</evidence>
<keyword evidence="1 6" id="KW-0732">Signal</keyword>
<dbReference type="GO" id="GO:0042101">
    <property type="term" value="C:T cell receptor complex"/>
    <property type="evidence" value="ECO:0007669"/>
    <property type="project" value="UniProtKB-KW"/>
</dbReference>
<dbReference type="InterPro" id="IPR003598">
    <property type="entry name" value="Ig_sub2"/>
</dbReference>
<dbReference type="InterPro" id="IPR003599">
    <property type="entry name" value="Ig_sub"/>
</dbReference>
<dbReference type="SMART" id="SM00409">
    <property type="entry name" value="IG"/>
    <property type="match status" value="4"/>
</dbReference>
<evidence type="ECO:0000313" key="9">
    <source>
        <dbReference type="Proteomes" id="UP000316079"/>
    </source>
</evidence>
<evidence type="ECO:0000256" key="6">
    <source>
        <dbReference type="SAM" id="SignalP"/>
    </source>
</evidence>
<protein>
    <recommendedName>
        <fullName evidence="7">Ig-like domain-containing protein</fullName>
    </recommendedName>
</protein>
<dbReference type="GO" id="GO:0002250">
    <property type="term" value="P:adaptive immune response"/>
    <property type="evidence" value="ECO:0007669"/>
    <property type="project" value="UniProtKB-KW"/>
</dbReference>
<sequence length="509" mass="56671">MILFLTSSICSLLSVSFGSFIIPIHREVYKKEGQDVTLSCNYSSAVTLLWYRQFPGSVPEFLMILLHSTGQTHQKSDVMNKDPRLSGRVNEEKTQVDLKISSAAVSDSAVYHCALQPTVTGNMKALYKNLHSTFIGLLPALFTQADTITPDQTEVLVDETERISLSCQYSSAYSLLWYRQHQASPPQFLMLILQSTGTVVLSSDERLSGKLNPEKTRLHLEIPSSMIEDSAMYYCALQPTLTRCLSVETEESVSKMLLITCFLLGVIRTVRSESLITPEQTEMFHKEGANLTLSCSYSFAITLHWYRKSPGSAPEFLLLVLQASGRVQSAQNLDPRFTAMLNDKKNSVNLIISAAKLTDSALYYCALEPTVRGRASFEDSVTPISPVVYANDKQNVIISCEYQYTVSMNNLQWYRQYPNSKPEFLVLILESGETLPASPPHPRVNASVDKENKLMNLEIQAVDVKDSALYYCALQPTVTGNTSTAYKNLLAAGRVCKRSTRGHPISAES</sequence>
<keyword evidence="5" id="KW-0391">Immunity</keyword>
<evidence type="ECO:0000256" key="3">
    <source>
        <dbReference type="ARBA" id="ARBA00023170"/>
    </source>
</evidence>
<accession>A0A553RQ05</accession>
<dbReference type="PROSITE" id="PS50835">
    <property type="entry name" value="IG_LIKE"/>
    <property type="match status" value="4"/>
</dbReference>
<dbReference type="InterPro" id="IPR013106">
    <property type="entry name" value="Ig_V-set"/>
</dbReference>
<evidence type="ECO:0000313" key="8">
    <source>
        <dbReference type="EMBL" id="TRZ04265.1"/>
    </source>
</evidence>
<keyword evidence="4" id="KW-0393">Immunoglobulin domain</keyword>
<dbReference type="PANTHER" id="PTHR19367:SF18">
    <property type="entry name" value="T CELL RECEPTOR ALPHA VARIABLE 16"/>
    <property type="match status" value="1"/>
</dbReference>
<keyword evidence="2" id="KW-1064">Adaptive immunity</keyword>
<dbReference type="PANTHER" id="PTHR19367">
    <property type="entry name" value="T-CELL RECEPTOR ALPHA CHAIN V REGION"/>
    <property type="match status" value="1"/>
</dbReference>
<reference evidence="8 9" key="1">
    <citation type="journal article" date="2019" name="Sci. Data">
        <title>Hybrid genome assembly and annotation of Danionella translucida.</title>
        <authorList>
            <person name="Kadobianskyi M."/>
            <person name="Schulze L."/>
            <person name="Schuelke M."/>
            <person name="Judkewitz B."/>
        </authorList>
    </citation>
    <scope>NUCLEOTIDE SEQUENCE [LARGE SCALE GENOMIC DNA]</scope>
    <source>
        <strain evidence="8 9">Bolton</strain>
    </source>
</reference>
<keyword evidence="5" id="KW-1279">T cell receptor</keyword>
<organism evidence="8 9">
    <name type="scientific">Danionella cerebrum</name>
    <dbReference type="NCBI Taxonomy" id="2873325"/>
    <lineage>
        <taxon>Eukaryota</taxon>
        <taxon>Metazoa</taxon>
        <taxon>Chordata</taxon>
        <taxon>Craniata</taxon>
        <taxon>Vertebrata</taxon>
        <taxon>Euteleostomi</taxon>
        <taxon>Actinopterygii</taxon>
        <taxon>Neopterygii</taxon>
        <taxon>Teleostei</taxon>
        <taxon>Ostariophysi</taxon>
        <taxon>Cypriniformes</taxon>
        <taxon>Danionidae</taxon>
        <taxon>Danioninae</taxon>
        <taxon>Danionella</taxon>
    </lineage>
</organism>
<keyword evidence="9" id="KW-1185">Reference proteome</keyword>
<dbReference type="SMART" id="SM00408">
    <property type="entry name" value="IGc2"/>
    <property type="match status" value="3"/>
</dbReference>
<proteinExistence type="predicted"/>